<name>A0A5C4VNY6_9ACTN</name>
<dbReference type="OrthoDB" id="3787902at2"/>
<evidence type="ECO:0000313" key="3">
    <source>
        <dbReference type="Proteomes" id="UP000313231"/>
    </source>
</evidence>
<gene>
    <name evidence="2" type="ORF">FHP29_17450</name>
</gene>
<keyword evidence="1" id="KW-0732">Signal</keyword>
<evidence type="ECO:0000313" key="2">
    <source>
        <dbReference type="EMBL" id="TNM37584.1"/>
    </source>
</evidence>
<sequence length="129" mass="13670">MACVPRLLLAPLLLAALPLAGCGDDGPVHLEVTVQDWTGWSREQPAPVVTTHDVSEGGTFTVEVIGDEEVVVTVVQVDGEEVALEISEPMTADGRIREPRTEFSLDRDGSVTFGTPTLDGGTTVTVAER</sequence>
<feature type="signal peptide" evidence="1">
    <location>
        <begin position="1"/>
        <end position="20"/>
    </location>
</feature>
<evidence type="ECO:0000256" key="1">
    <source>
        <dbReference type="SAM" id="SignalP"/>
    </source>
</evidence>
<keyword evidence="3" id="KW-1185">Reference proteome</keyword>
<dbReference type="Proteomes" id="UP000313231">
    <property type="component" value="Unassembled WGS sequence"/>
</dbReference>
<feature type="chain" id="PRO_5039631925" evidence="1">
    <location>
        <begin position="21"/>
        <end position="129"/>
    </location>
</feature>
<dbReference type="EMBL" id="VDMP01000026">
    <property type="protein sequence ID" value="TNM37584.1"/>
    <property type="molecule type" value="Genomic_DNA"/>
</dbReference>
<organism evidence="2 3">
    <name type="scientific">Nocardioides albidus</name>
    <dbReference type="NCBI Taxonomy" id="1517589"/>
    <lineage>
        <taxon>Bacteria</taxon>
        <taxon>Bacillati</taxon>
        <taxon>Actinomycetota</taxon>
        <taxon>Actinomycetes</taxon>
        <taxon>Propionibacteriales</taxon>
        <taxon>Nocardioidaceae</taxon>
        <taxon>Nocardioides</taxon>
    </lineage>
</organism>
<proteinExistence type="predicted"/>
<reference evidence="2 3" key="1">
    <citation type="journal article" date="2016" name="Int. J. Syst. Evol. Microbiol.">
        <title>Nocardioides albidus sp. nov., an actinobacterium isolated from garden soil.</title>
        <authorList>
            <person name="Singh H."/>
            <person name="Du J."/>
            <person name="Trinh H."/>
            <person name="Won K."/>
            <person name="Yang J.E."/>
            <person name="Yin C."/>
            <person name="Kook M."/>
            <person name="Yi T.H."/>
        </authorList>
    </citation>
    <scope>NUCLEOTIDE SEQUENCE [LARGE SCALE GENOMIC DNA]</scope>
    <source>
        <strain evidence="2 3">CCTCC AB 2015297</strain>
    </source>
</reference>
<dbReference type="AlphaFoldDB" id="A0A5C4VNY6"/>
<protein>
    <submittedName>
        <fullName evidence="2">Uncharacterized protein</fullName>
    </submittedName>
</protein>
<accession>A0A5C4VNY6</accession>
<dbReference type="RefSeq" id="WP_139624131.1">
    <property type="nucleotide sequence ID" value="NZ_VDMP01000026.1"/>
</dbReference>
<comment type="caution">
    <text evidence="2">The sequence shown here is derived from an EMBL/GenBank/DDBJ whole genome shotgun (WGS) entry which is preliminary data.</text>
</comment>